<gene>
    <name evidence="2" type="ORF">SLEP1_g6342</name>
</gene>
<evidence type="ECO:0000313" key="3">
    <source>
        <dbReference type="Proteomes" id="UP001054252"/>
    </source>
</evidence>
<comment type="caution">
    <text evidence="2">The sequence shown here is derived from an EMBL/GenBank/DDBJ whole genome shotgun (WGS) entry which is preliminary data.</text>
</comment>
<name>A0AAV5I5R7_9ROSI</name>
<sequence length="163" mass="18579">MCLGLRLQGAERNDFDDRKCMSDKFRGVGIKGSEDLSLLGSQKNQNPSFDDCDVSEESDEEEEEEGVWVADGQWRYCRDPIVCYAMLEVLSRKKLCQGAKRVPLAAYKVACHMFNRNLIPDLKLCGKVSKKLTLEGKLEEADELMLQFVERGHLLSQCERILQ</sequence>
<proteinExistence type="predicted"/>
<evidence type="ECO:0000256" key="1">
    <source>
        <dbReference type="SAM" id="MobiDB-lite"/>
    </source>
</evidence>
<protein>
    <submittedName>
        <fullName evidence="2">Uncharacterized protein</fullName>
    </submittedName>
</protein>
<feature type="region of interest" description="Disordered" evidence="1">
    <location>
        <begin position="38"/>
        <end position="63"/>
    </location>
</feature>
<feature type="compositionally biased region" description="Acidic residues" evidence="1">
    <location>
        <begin position="50"/>
        <end position="63"/>
    </location>
</feature>
<evidence type="ECO:0000313" key="2">
    <source>
        <dbReference type="EMBL" id="GKU92635.1"/>
    </source>
</evidence>
<dbReference type="Proteomes" id="UP001054252">
    <property type="component" value="Unassembled WGS sequence"/>
</dbReference>
<organism evidence="2 3">
    <name type="scientific">Rubroshorea leprosula</name>
    <dbReference type="NCBI Taxonomy" id="152421"/>
    <lineage>
        <taxon>Eukaryota</taxon>
        <taxon>Viridiplantae</taxon>
        <taxon>Streptophyta</taxon>
        <taxon>Embryophyta</taxon>
        <taxon>Tracheophyta</taxon>
        <taxon>Spermatophyta</taxon>
        <taxon>Magnoliopsida</taxon>
        <taxon>eudicotyledons</taxon>
        <taxon>Gunneridae</taxon>
        <taxon>Pentapetalae</taxon>
        <taxon>rosids</taxon>
        <taxon>malvids</taxon>
        <taxon>Malvales</taxon>
        <taxon>Dipterocarpaceae</taxon>
        <taxon>Rubroshorea</taxon>
    </lineage>
</organism>
<dbReference type="AlphaFoldDB" id="A0AAV5I5R7"/>
<reference evidence="2 3" key="1">
    <citation type="journal article" date="2021" name="Commun. Biol.">
        <title>The genome of Shorea leprosula (Dipterocarpaceae) highlights the ecological relevance of drought in aseasonal tropical rainforests.</title>
        <authorList>
            <person name="Ng K.K.S."/>
            <person name="Kobayashi M.J."/>
            <person name="Fawcett J.A."/>
            <person name="Hatakeyama M."/>
            <person name="Paape T."/>
            <person name="Ng C.H."/>
            <person name="Ang C.C."/>
            <person name="Tnah L.H."/>
            <person name="Lee C.T."/>
            <person name="Nishiyama T."/>
            <person name="Sese J."/>
            <person name="O'Brien M.J."/>
            <person name="Copetti D."/>
            <person name="Mohd Noor M.I."/>
            <person name="Ong R.C."/>
            <person name="Putra M."/>
            <person name="Sireger I.Z."/>
            <person name="Indrioko S."/>
            <person name="Kosugi Y."/>
            <person name="Izuno A."/>
            <person name="Isagi Y."/>
            <person name="Lee S.L."/>
            <person name="Shimizu K.K."/>
        </authorList>
    </citation>
    <scope>NUCLEOTIDE SEQUENCE [LARGE SCALE GENOMIC DNA]</scope>
    <source>
        <strain evidence="2">214</strain>
    </source>
</reference>
<keyword evidence="3" id="KW-1185">Reference proteome</keyword>
<feature type="compositionally biased region" description="Polar residues" evidence="1">
    <location>
        <begin position="39"/>
        <end position="48"/>
    </location>
</feature>
<accession>A0AAV5I5R7</accession>
<dbReference type="EMBL" id="BPVZ01000006">
    <property type="protein sequence ID" value="GKU92635.1"/>
    <property type="molecule type" value="Genomic_DNA"/>
</dbReference>